<reference evidence="2" key="1">
    <citation type="submission" date="2018-02" db="EMBL/GenBank/DDBJ databases">
        <title>Rhizophora mucronata_Transcriptome.</title>
        <authorList>
            <person name="Meera S.P."/>
            <person name="Sreeshan A."/>
            <person name="Augustine A."/>
        </authorList>
    </citation>
    <scope>NUCLEOTIDE SEQUENCE</scope>
    <source>
        <tissue evidence="2">Leaf</tissue>
    </source>
</reference>
<name>A0A2P2K9G6_RHIMU</name>
<sequence>MPKVQRLSSFEQQSTRAPPTHKDHRTSSSQTANLTP</sequence>
<proteinExistence type="predicted"/>
<protein>
    <submittedName>
        <fullName evidence="2">Uncharacterized protein</fullName>
    </submittedName>
</protein>
<evidence type="ECO:0000256" key="1">
    <source>
        <dbReference type="SAM" id="MobiDB-lite"/>
    </source>
</evidence>
<feature type="region of interest" description="Disordered" evidence="1">
    <location>
        <begin position="1"/>
        <end position="36"/>
    </location>
</feature>
<feature type="compositionally biased region" description="Polar residues" evidence="1">
    <location>
        <begin position="27"/>
        <end position="36"/>
    </location>
</feature>
<dbReference type="AlphaFoldDB" id="A0A2P2K9G6"/>
<feature type="compositionally biased region" description="Polar residues" evidence="1">
    <location>
        <begin position="1"/>
        <end position="17"/>
    </location>
</feature>
<accession>A0A2P2K9G6</accession>
<dbReference type="EMBL" id="GGEC01021916">
    <property type="protein sequence ID" value="MBX02400.1"/>
    <property type="molecule type" value="Transcribed_RNA"/>
</dbReference>
<evidence type="ECO:0000313" key="2">
    <source>
        <dbReference type="EMBL" id="MBX02400.1"/>
    </source>
</evidence>
<organism evidence="2">
    <name type="scientific">Rhizophora mucronata</name>
    <name type="common">Asiatic mangrove</name>
    <dbReference type="NCBI Taxonomy" id="61149"/>
    <lineage>
        <taxon>Eukaryota</taxon>
        <taxon>Viridiplantae</taxon>
        <taxon>Streptophyta</taxon>
        <taxon>Embryophyta</taxon>
        <taxon>Tracheophyta</taxon>
        <taxon>Spermatophyta</taxon>
        <taxon>Magnoliopsida</taxon>
        <taxon>eudicotyledons</taxon>
        <taxon>Gunneridae</taxon>
        <taxon>Pentapetalae</taxon>
        <taxon>rosids</taxon>
        <taxon>fabids</taxon>
        <taxon>Malpighiales</taxon>
        <taxon>Rhizophoraceae</taxon>
        <taxon>Rhizophora</taxon>
    </lineage>
</organism>